<dbReference type="Pfam" id="PF13692">
    <property type="entry name" value="Glyco_trans_1_4"/>
    <property type="match status" value="1"/>
</dbReference>
<evidence type="ECO:0000313" key="13">
    <source>
        <dbReference type="EMBL" id="OBA26695.1"/>
    </source>
</evidence>
<dbReference type="SUPFAM" id="SSF53756">
    <property type="entry name" value="UDP-Glycosyltransferase/glycogen phosphorylase"/>
    <property type="match status" value="1"/>
</dbReference>
<organism evidence="13 14">
    <name type="scientific">Hanseniaspora valbyensis NRRL Y-1626</name>
    <dbReference type="NCBI Taxonomy" id="766949"/>
    <lineage>
        <taxon>Eukaryota</taxon>
        <taxon>Fungi</taxon>
        <taxon>Dikarya</taxon>
        <taxon>Ascomycota</taxon>
        <taxon>Saccharomycotina</taxon>
        <taxon>Saccharomycetes</taxon>
        <taxon>Saccharomycodales</taxon>
        <taxon>Saccharomycodaceae</taxon>
        <taxon>Hanseniaspora</taxon>
    </lineage>
</organism>
<dbReference type="EMBL" id="LXPE01000014">
    <property type="protein sequence ID" value="OBA26695.1"/>
    <property type="molecule type" value="Genomic_DNA"/>
</dbReference>
<keyword evidence="14" id="KW-1185">Reference proteome</keyword>
<evidence type="ECO:0000256" key="11">
    <source>
        <dbReference type="ARBA" id="ARBA00024899"/>
    </source>
</evidence>
<evidence type="ECO:0000256" key="3">
    <source>
        <dbReference type="ARBA" id="ARBA00012611"/>
    </source>
</evidence>
<evidence type="ECO:0000256" key="6">
    <source>
        <dbReference type="ARBA" id="ARBA00022679"/>
    </source>
</evidence>
<dbReference type="PANTHER" id="PTHR13036">
    <property type="entry name" value="BETA1,4 MANNOSYLTRANSFERASE"/>
    <property type="match status" value="1"/>
</dbReference>
<dbReference type="AlphaFoldDB" id="A0A1B7TDE9"/>
<evidence type="ECO:0000256" key="7">
    <source>
        <dbReference type="ARBA" id="ARBA00022692"/>
    </source>
</evidence>
<dbReference type="Gene3D" id="3.40.50.2000">
    <property type="entry name" value="Glycogen Phosphorylase B"/>
    <property type="match status" value="1"/>
</dbReference>
<keyword evidence="9" id="KW-1133">Transmembrane helix</keyword>
<protein>
    <recommendedName>
        <fullName evidence="4">Chitobiosyldiphosphodolichol beta-mannosyltransferase</fullName>
        <ecNumber evidence="3">2.4.1.142</ecNumber>
    </recommendedName>
    <alternativeName>
        <fullName evidence="12">Asparagine-linked glycosylation protein 1</fullName>
    </alternativeName>
</protein>
<feature type="non-terminal residue" evidence="13">
    <location>
        <position position="1"/>
    </location>
</feature>
<keyword evidence="6" id="KW-0808">Transferase</keyword>
<evidence type="ECO:0000256" key="5">
    <source>
        <dbReference type="ARBA" id="ARBA00022676"/>
    </source>
</evidence>
<dbReference type="GO" id="GO:0004578">
    <property type="term" value="F:chitobiosyldiphosphodolichol beta-mannosyltransferase activity"/>
    <property type="evidence" value="ECO:0007669"/>
    <property type="project" value="UniProtKB-EC"/>
</dbReference>
<evidence type="ECO:0000256" key="10">
    <source>
        <dbReference type="ARBA" id="ARBA00023136"/>
    </source>
</evidence>
<comment type="caution">
    <text evidence="13">The sequence shown here is derived from an EMBL/GenBank/DDBJ whole genome shotgun (WGS) entry which is preliminary data.</text>
</comment>
<reference evidence="14" key="1">
    <citation type="journal article" date="2016" name="Proc. Natl. Acad. Sci. U.S.A.">
        <title>Comparative genomics of biotechnologically important yeasts.</title>
        <authorList>
            <person name="Riley R."/>
            <person name="Haridas S."/>
            <person name="Wolfe K.H."/>
            <person name="Lopes M.R."/>
            <person name="Hittinger C.T."/>
            <person name="Goeker M."/>
            <person name="Salamov A.A."/>
            <person name="Wisecaver J.H."/>
            <person name="Long T.M."/>
            <person name="Calvey C.H."/>
            <person name="Aerts A.L."/>
            <person name="Barry K.W."/>
            <person name="Choi C."/>
            <person name="Clum A."/>
            <person name="Coughlan A.Y."/>
            <person name="Deshpande S."/>
            <person name="Douglass A.P."/>
            <person name="Hanson S.J."/>
            <person name="Klenk H.-P."/>
            <person name="LaButti K.M."/>
            <person name="Lapidus A."/>
            <person name="Lindquist E.A."/>
            <person name="Lipzen A.M."/>
            <person name="Meier-Kolthoff J.P."/>
            <person name="Ohm R.A."/>
            <person name="Otillar R.P."/>
            <person name="Pangilinan J.L."/>
            <person name="Peng Y."/>
            <person name="Rokas A."/>
            <person name="Rosa C.A."/>
            <person name="Scheuner C."/>
            <person name="Sibirny A.A."/>
            <person name="Slot J.C."/>
            <person name="Stielow J.B."/>
            <person name="Sun H."/>
            <person name="Kurtzman C.P."/>
            <person name="Blackwell M."/>
            <person name="Grigoriev I.V."/>
            <person name="Jeffries T.W."/>
        </authorList>
    </citation>
    <scope>NUCLEOTIDE SEQUENCE [LARGE SCALE GENOMIC DNA]</scope>
    <source>
        <strain evidence="14">NRRL Y-1626</strain>
    </source>
</reference>
<name>A0A1B7TDE9_9ASCO</name>
<dbReference type="OrthoDB" id="614844at2759"/>
<dbReference type="GO" id="GO:0005789">
    <property type="term" value="C:endoplasmic reticulum membrane"/>
    <property type="evidence" value="ECO:0007669"/>
    <property type="project" value="UniProtKB-SubCell"/>
</dbReference>
<dbReference type="UniPathway" id="UPA00378"/>
<evidence type="ECO:0000256" key="8">
    <source>
        <dbReference type="ARBA" id="ARBA00022824"/>
    </source>
</evidence>
<evidence type="ECO:0000256" key="4">
    <source>
        <dbReference type="ARBA" id="ARBA00015841"/>
    </source>
</evidence>
<keyword evidence="7" id="KW-0812">Transmembrane</keyword>
<evidence type="ECO:0000256" key="12">
    <source>
        <dbReference type="ARBA" id="ARBA00030745"/>
    </source>
</evidence>
<dbReference type="EC" id="2.4.1.142" evidence="3"/>
<dbReference type="PANTHER" id="PTHR13036:SF0">
    <property type="entry name" value="CHITOBIOSYLDIPHOSPHODOLICHOL BETA-MANNOSYLTRANSFERASE"/>
    <property type="match status" value="1"/>
</dbReference>
<evidence type="ECO:0000313" key="14">
    <source>
        <dbReference type="Proteomes" id="UP000092321"/>
    </source>
</evidence>
<accession>A0A1B7TDE9</accession>
<evidence type="ECO:0000256" key="2">
    <source>
        <dbReference type="ARBA" id="ARBA00004922"/>
    </source>
</evidence>
<dbReference type="Proteomes" id="UP000092321">
    <property type="component" value="Unassembled WGS sequence"/>
</dbReference>
<keyword evidence="10" id="KW-0472">Membrane</keyword>
<dbReference type="InterPro" id="IPR026051">
    <property type="entry name" value="ALG1-like"/>
</dbReference>
<proteinExistence type="predicted"/>
<comment type="subcellular location">
    <subcellularLocation>
        <location evidence="1">Endoplasmic reticulum membrane</location>
        <topology evidence="1">Single-pass membrane protein</topology>
    </subcellularLocation>
</comment>
<comment type="pathway">
    <text evidence="2">Protein modification; protein glycosylation.</text>
</comment>
<evidence type="ECO:0000256" key="1">
    <source>
        <dbReference type="ARBA" id="ARBA00004389"/>
    </source>
</evidence>
<sequence length="186" mass="21296">ITSTSFTPDEDLGMLLNSLDSLNKKLDSINKKLLLVITGKGPLKEDFVSKFNTKVSKMDNIVVKFYYLKIEDYPKILQISDFGISLHYSSSGVDLPMKVLDMFGCGLPCLSYYYKTVVEELIDVGKTGDVFEDEFQLSEKLYTMISDDSKRIDMRANVINQLNNGDRWMDSWLKSFKNDLNIVRDL</sequence>
<comment type="function">
    <text evidence="11">Participates in the formation of the lipid-linked precursor oligosaccharide for N-glycosylation. Involved in assembling the dolichol-pyrophosphate-GlcNAc(2)-Man(5) intermediate on the cytoplasmic surface of the ER.</text>
</comment>
<evidence type="ECO:0000256" key="9">
    <source>
        <dbReference type="ARBA" id="ARBA00022989"/>
    </source>
</evidence>
<keyword evidence="5" id="KW-0328">Glycosyltransferase</keyword>
<keyword evidence="8" id="KW-0256">Endoplasmic reticulum</keyword>
<gene>
    <name evidence="13" type="ORF">HANVADRAFT_24700</name>
</gene>